<dbReference type="FunFam" id="3.30.565.10:FF:000006">
    <property type="entry name" value="Sensor histidine kinase WalK"/>
    <property type="match status" value="1"/>
</dbReference>
<keyword evidence="3" id="KW-0597">Phosphoprotein</keyword>
<dbReference type="GO" id="GO:0000155">
    <property type="term" value="F:phosphorelay sensor kinase activity"/>
    <property type="evidence" value="ECO:0007669"/>
    <property type="project" value="InterPro"/>
</dbReference>
<evidence type="ECO:0000256" key="5">
    <source>
        <dbReference type="ARBA" id="ARBA00022777"/>
    </source>
</evidence>
<dbReference type="Proteomes" id="UP000029868">
    <property type="component" value="Unassembled WGS sequence"/>
</dbReference>
<dbReference type="AlphaFoldDB" id="A0A099L398"/>
<evidence type="ECO:0000256" key="4">
    <source>
        <dbReference type="ARBA" id="ARBA00022679"/>
    </source>
</evidence>
<feature type="domain" description="Histidine kinase" evidence="7">
    <location>
        <begin position="851"/>
        <end position="1066"/>
    </location>
</feature>
<sequence>MMTKSLVILFFLLKLIIYQTLAVAKSPTTLPISVSPLDVHSPFFQTLNHESAVFNYVNYEIAQDSEGFLWFAGYGGLVRFDGYEVKEFKHDPKNHYSIAEDAVRSISADNDAGLWLSLYNLGLSHYDAKTKTFTHYPHDKNNLNSPSSNTIRDIIVLENNDLWIGGKGGLSYYTSKTKTFNHFVSGSDIKNDNYILDMTIDRQGVLWLSTAKGLKVFDNITKKLIVPTLVNENNQPLKPAQQSKLFRKIITAENGKIWLAGFHENIHVLDPNTKMIFPLADREKGGKYNHMSINQVNDNEIWVSNLTTGIEVFNAKTMEKTKHISANNKKPHQLQRINVDVIYTDVSGNIWLSFYGEKPQFYNQNLSAYQYIKFDRNINGEGILRVKPLDKNISIISIFKHLALFDRKQGSLKPLNFPKSLAFKDTAWEISELTLGRDNELWLGLTTPTLIKFNLATQEEHYYSFDELGVRGNVTYGINYISDNEIIISTSGGAMTFNPKTEKFAALKTTQGDEIHSRVWRSYKSEQDDYFLASNEGLLYQLNDQQGFSLLPLDKSTFKGSSVEMIAKGKEGELWIFTNQAIYQAKITEAQIALTQVPQPDSQLPIDRVAITIDEQGLLWLGPYVYYDPYNRKYVNLSHYSYLTKNAFNDTISLANHIYVSSDKEILIIDKNKIEPQTYQAPIRLTELTSGKQQLNEQQLANSITIPAISQEFSARFSALDFAHANNTSYQYRLKGLDEFWRTTSSLERRASYNSLPPGNFVLEIKAYHESGAVEHRKLSIAITVQPKFYQTIWFKISIIFTIAVCLWLIHKVFLKRAMVKEHAVNTHKLAIERAEMMEDLIIKKNQLLADVSHELSTPLTVLKLQVESLKDDLEDDVQVTYQALDNKLDDIQHLIDDIHQLAQSDVGALQLNMKHFELNEALDHWQEELSQFINNNKLSFTFIRNLPKTLMVNFDKDRIKQVFINLLTNSIKYTNKPGQVQLHATVQEDTLVFIIEDSAPGVTGDDLSNIFERLYRVESSRSRETGGSGLGLAICKSLISGHNGQIYAKQSDIGGLKIVITLPLL</sequence>
<dbReference type="InterPro" id="IPR011123">
    <property type="entry name" value="Y_Y_Y"/>
</dbReference>
<proteinExistence type="predicted"/>
<dbReference type="RefSeq" id="WP_033080324.1">
    <property type="nucleotide sequence ID" value="NZ_JQEC01000002.1"/>
</dbReference>
<dbReference type="PATRIC" id="fig|28229.3.peg.181"/>
<evidence type="ECO:0000256" key="6">
    <source>
        <dbReference type="SAM" id="Phobius"/>
    </source>
</evidence>
<dbReference type="InterPro" id="IPR004358">
    <property type="entry name" value="Sig_transdc_His_kin-like_C"/>
</dbReference>
<dbReference type="Gene3D" id="2.60.40.10">
    <property type="entry name" value="Immunoglobulins"/>
    <property type="match status" value="1"/>
</dbReference>
<evidence type="ECO:0000256" key="3">
    <source>
        <dbReference type="ARBA" id="ARBA00022553"/>
    </source>
</evidence>
<dbReference type="Gene3D" id="1.10.287.130">
    <property type="match status" value="1"/>
</dbReference>
<dbReference type="InterPro" id="IPR015943">
    <property type="entry name" value="WD40/YVTN_repeat-like_dom_sf"/>
</dbReference>
<dbReference type="SUPFAM" id="SSF63829">
    <property type="entry name" value="Calcium-dependent phosphotriesterase"/>
    <property type="match status" value="2"/>
</dbReference>
<dbReference type="PANTHER" id="PTHR43547:SF2">
    <property type="entry name" value="HYBRID SIGNAL TRANSDUCTION HISTIDINE KINASE C"/>
    <property type="match status" value="1"/>
</dbReference>
<organism evidence="8 9">
    <name type="scientific">Colwellia psychrerythraea</name>
    <name type="common">Vibrio psychroerythus</name>
    <dbReference type="NCBI Taxonomy" id="28229"/>
    <lineage>
        <taxon>Bacteria</taxon>
        <taxon>Pseudomonadati</taxon>
        <taxon>Pseudomonadota</taxon>
        <taxon>Gammaproteobacteria</taxon>
        <taxon>Alteromonadales</taxon>
        <taxon>Colwelliaceae</taxon>
        <taxon>Colwellia</taxon>
    </lineage>
</organism>
<evidence type="ECO:0000256" key="1">
    <source>
        <dbReference type="ARBA" id="ARBA00000085"/>
    </source>
</evidence>
<protein>
    <recommendedName>
        <fullName evidence="2">histidine kinase</fullName>
        <ecNumber evidence="2">2.7.13.3</ecNumber>
    </recommendedName>
</protein>
<dbReference type="EMBL" id="JQEC01000002">
    <property type="protein sequence ID" value="KGJ97439.1"/>
    <property type="molecule type" value="Genomic_DNA"/>
</dbReference>
<dbReference type="SUPFAM" id="SSF55874">
    <property type="entry name" value="ATPase domain of HSP90 chaperone/DNA topoisomerase II/histidine kinase"/>
    <property type="match status" value="1"/>
</dbReference>
<keyword evidence="4" id="KW-0808">Transferase</keyword>
<dbReference type="PROSITE" id="PS50109">
    <property type="entry name" value="HIS_KIN"/>
    <property type="match status" value="1"/>
</dbReference>
<evidence type="ECO:0000313" key="9">
    <source>
        <dbReference type="Proteomes" id="UP000029868"/>
    </source>
</evidence>
<dbReference type="InterPro" id="IPR003661">
    <property type="entry name" value="HisK_dim/P_dom"/>
</dbReference>
<dbReference type="PANTHER" id="PTHR43547">
    <property type="entry name" value="TWO-COMPONENT HISTIDINE KINASE"/>
    <property type="match status" value="1"/>
</dbReference>
<dbReference type="InterPro" id="IPR036097">
    <property type="entry name" value="HisK_dim/P_sf"/>
</dbReference>
<dbReference type="InterPro" id="IPR003594">
    <property type="entry name" value="HATPase_dom"/>
</dbReference>
<dbReference type="Gene3D" id="2.130.10.10">
    <property type="entry name" value="YVTN repeat-like/Quinoprotein amine dehydrogenase"/>
    <property type="match status" value="2"/>
</dbReference>
<dbReference type="CDD" id="cd00082">
    <property type="entry name" value="HisKA"/>
    <property type="match status" value="1"/>
</dbReference>
<dbReference type="Gene3D" id="3.30.565.10">
    <property type="entry name" value="Histidine kinase-like ATPase, C-terminal domain"/>
    <property type="match status" value="1"/>
</dbReference>
<dbReference type="InterPro" id="IPR036890">
    <property type="entry name" value="HATPase_C_sf"/>
</dbReference>
<dbReference type="SUPFAM" id="SSF47384">
    <property type="entry name" value="Homodimeric domain of signal transducing histidine kinase"/>
    <property type="match status" value="1"/>
</dbReference>
<keyword evidence="6" id="KW-1133">Transmembrane helix</keyword>
<evidence type="ECO:0000313" key="8">
    <source>
        <dbReference type="EMBL" id="KGJ97439.1"/>
    </source>
</evidence>
<dbReference type="SMART" id="SM00387">
    <property type="entry name" value="HATPase_c"/>
    <property type="match status" value="1"/>
</dbReference>
<comment type="catalytic activity">
    <reaction evidence="1">
        <text>ATP + protein L-histidine = ADP + protein N-phospho-L-histidine.</text>
        <dbReference type="EC" id="2.7.13.3"/>
    </reaction>
</comment>
<dbReference type="GO" id="GO:0005886">
    <property type="term" value="C:plasma membrane"/>
    <property type="evidence" value="ECO:0007669"/>
    <property type="project" value="UniProtKB-ARBA"/>
</dbReference>
<dbReference type="InterPro" id="IPR013783">
    <property type="entry name" value="Ig-like_fold"/>
</dbReference>
<gene>
    <name evidence="8" type="ORF">GAB14E_1028</name>
</gene>
<feature type="transmembrane region" description="Helical" evidence="6">
    <location>
        <begin position="793"/>
        <end position="811"/>
    </location>
</feature>
<evidence type="ECO:0000259" key="7">
    <source>
        <dbReference type="PROSITE" id="PS50109"/>
    </source>
</evidence>
<comment type="caution">
    <text evidence="8">The sequence shown here is derived from an EMBL/GenBank/DDBJ whole genome shotgun (WGS) entry which is preliminary data.</text>
</comment>
<dbReference type="PRINTS" id="PR00344">
    <property type="entry name" value="BCTRLSENSOR"/>
</dbReference>
<dbReference type="Pfam" id="PF07495">
    <property type="entry name" value="Y_Y_Y"/>
    <property type="match status" value="1"/>
</dbReference>
<name>A0A099L398_COLPS</name>
<dbReference type="Pfam" id="PF00512">
    <property type="entry name" value="HisKA"/>
    <property type="match status" value="1"/>
</dbReference>
<keyword evidence="5 8" id="KW-0418">Kinase</keyword>
<reference evidence="8 9" key="1">
    <citation type="submission" date="2014-08" db="EMBL/GenBank/DDBJ databases">
        <title>Genomic and Phenotypic Diversity of Colwellia psychrerythraea strains from Disparate Marine Basins.</title>
        <authorList>
            <person name="Techtmann S.M."/>
            <person name="Stelling S.C."/>
            <person name="Utturkar S.M."/>
            <person name="Alshibli N."/>
            <person name="Harris A."/>
            <person name="Brown S.D."/>
            <person name="Hazen T.C."/>
        </authorList>
    </citation>
    <scope>NUCLEOTIDE SEQUENCE [LARGE SCALE GENOMIC DNA]</scope>
    <source>
        <strain evidence="8 9">GAB14E</strain>
    </source>
</reference>
<evidence type="ECO:0000256" key="2">
    <source>
        <dbReference type="ARBA" id="ARBA00012438"/>
    </source>
</evidence>
<dbReference type="EC" id="2.7.13.3" evidence="2"/>
<dbReference type="InterPro" id="IPR005467">
    <property type="entry name" value="His_kinase_dom"/>
</dbReference>
<dbReference type="SMART" id="SM00388">
    <property type="entry name" value="HisKA"/>
    <property type="match status" value="1"/>
</dbReference>
<dbReference type="OrthoDB" id="9772100at2"/>
<keyword evidence="6" id="KW-0472">Membrane</keyword>
<dbReference type="Pfam" id="PF02518">
    <property type="entry name" value="HATPase_c"/>
    <property type="match status" value="1"/>
</dbReference>
<keyword evidence="6" id="KW-0812">Transmembrane</keyword>
<accession>A0A099L398</accession>